<gene>
    <name evidence="2" type="ORF">cyc_03437</name>
</gene>
<evidence type="ECO:0000256" key="1">
    <source>
        <dbReference type="SAM" id="Coils"/>
    </source>
</evidence>
<dbReference type="VEuPathDB" id="ToxoDB:LOC113146952"/>
<comment type="caution">
    <text evidence="2">The sequence shown here is derived from an EMBL/GenBank/DDBJ whole genome shotgun (WGS) entry which is preliminary data.</text>
</comment>
<reference evidence="2 3" key="1">
    <citation type="journal article" date="2016" name="BMC Genomics">
        <title>Comparative genomics reveals Cyclospora cayetanensis possesses coccidia-like metabolism and invasion components but unique surface antigens.</title>
        <authorList>
            <person name="Liu S."/>
            <person name="Wang L."/>
            <person name="Zheng H."/>
            <person name="Xu Z."/>
            <person name="Roellig D.M."/>
            <person name="Li N."/>
            <person name="Frace M.A."/>
            <person name="Tang K."/>
            <person name="Arrowood M.J."/>
            <person name="Moss D.M."/>
            <person name="Zhang L."/>
            <person name="Feng Y."/>
            <person name="Xiao L."/>
        </authorList>
    </citation>
    <scope>NUCLEOTIDE SEQUENCE [LARGE SCALE GENOMIC DNA]</scope>
    <source>
        <strain evidence="2 3">CHN_HEN01</strain>
    </source>
</reference>
<keyword evidence="1" id="KW-0175">Coiled coil</keyword>
<proteinExistence type="predicted"/>
<accession>A0A1D3D149</accession>
<protein>
    <submittedName>
        <fullName evidence="2">Uncharacterized protein</fullName>
    </submittedName>
</protein>
<evidence type="ECO:0000313" key="3">
    <source>
        <dbReference type="Proteomes" id="UP000095192"/>
    </source>
</evidence>
<dbReference type="AlphaFoldDB" id="A0A1D3D149"/>
<dbReference type="VEuPathDB" id="ToxoDB:cyc_03437"/>
<dbReference type="Proteomes" id="UP000095192">
    <property type="component" value="Unassembled WGS sequence"/>
</dbReference>
<sequence>MVHQTEGSSHASSSCPLSESRVLRRYLELSVEPLQQEEPQEEVRFLSSSKEVCCILQEPITLRQRQQLVGCLRKKVVAVFTPSAFAAVAAAAEAERSRQQQQDLQRDLQQFEALKRQPLESEKLHASMAAGKKSMFQQQQQQQLKIMDSCSLLNPLPPTTVFADTDKWQRQRQALQFLQLLLRKRLARQSQLCYWQEQTSLAKVWGQLAGSLQAARGGFQHRAHSSDRHSA</sequence>
<name>A0A1D3D149_9EIME</name>
<feature type="coiled-coil region" evidence="1">
    <location>
        <begin position="87"/>
        <end position="117"/>
    </location>
</feature>
<organism evidence="2 3">
    <name type="scientific">Cyclospora cayetanensis</name>
    <dbReference type="NCBI Taxonomy" id="88456"/>
    <lineage>
        <taxon>Eukaryota</taxon>
        <taxon>Sar</taxon>
        <taxon>Alveolata</taxon>
        <taxon>Apicomplexa</taxon>
        <taxon>Conoidasida</taxon>
        <taxon>Coccidia</taxon>
        <taxon>Eucoccidiorida</taxon>
        <taxon>Eimeriorina</taxon>
        <taxon>Eimeriidae</taxon>
        <taxon>Cyclospora</taxon>
    </lineage>
</organism>
<keyword evidence="3" id="KW-1185">Reference proteome</keyword>
<evidence type="ECO:0000313" key="2">
    <source>
        <dbReference type="EMBL" id="OEH77170.1"/>
    </source>
</evidence>
<dbReference type="EMBL" id="JROU02001179">
    <property type="protein sequence ID" value="OEH77170.1"/>
    <property type="molecule type" value="Genomic_DNA"/>
</dbReference>
<dbReference type="InParanoid" id="A0A1D3D149"/>